<protein>
    <recommendedName>
        <fullName evidence="3">Chemotaxis protein</fullName>
    </recommendedName>
</protein>
<accession>A0ABW9VT22</accession>
<keyword evidence="2" id="KW-1185">Reference proteome</keyword>
<name>A0ABW9VT22_9BURK</name>
<organism evidence="1 2">
    <name type="scientific">Duganella qianjiadongensis</name>
    <dbReference type="NCBI Taxonomy" id="2692176"/>
    <lineage>
        <taxon>Bacteria</taxon>
        <taxon>Pseudomonadati</taxon>
        <taxon>Pseudomonadota</taxon>
        <taxon>Betaproteobacteria</taxon>
        <taxon>Burkholderiales</taxon>
        <taxon>Oxalobacteraceae</taxon>
        <taxon>Telluria group</taxon>
        <taxon>Duganella</taxon>
    </lineage>
</organism>
<proteinExistence type="predicted"/>
<gene>
    <name evidence="1" type="ORF">GTP27_23285</name>
</gene>
<evidence type="ECO:0000313" key="1">
    <source>
        <dbReference type="EMBL" id="MYM42219.1"/>
    </source>
</evidence>
<dbReference type="EMBL" id="WWCM01000061">
    <property type="protein sequence ID" value="MYM42219.1"/>
    <property type="molecule type" value="Genomic_DNA"/>
</dbReference>
<sequence>MDRIGKEHLNMLRWADWVLGGDEQEVDPAELAKLITELDELIAQLEASSLRRFTKDLMLRHLNSVRKSLRTYRVRGIEPVNAALNETLGAMSVRTAHVKEDLSQSDPEATGIFSKAADMINKVVKVAENAQKVQKGIDAGIQIAHEVQQIWNAFPGIGN</sequence>
<comment type="caution">
    <text evidence="1">The sequence shown here is derived from an EMBL/GenBank/DDBJ whole genome shotgun (WGS) entry which is preliminary data.</text>
</comment>
<reference evidence="1 2" key="1">
    <citation type="submission" date="2019-12" db="EMBL/GenBank/DDBJ databases">
        <title>Novel species isolated from a subtropical stream in China.</title>
        <authorList>
            <person name="Lu H."/>
        </authorList>
    </citation>
    <scope>NUCLEOTIDE SEQUENCE [LARGE SCALE GENOMIC DNA]</scope>
    <source>
        <strain evidence="1 2">CY13W</strain>
    </source>
</reference>
<evidence type="ECO:0008006" key="3">
    <source>
        <dbReference type="Google" id="ProtNLM"/>
    </source>
</evidence>
<evidence type="ECO:0000313" key="2">
    <source>
        <dbReference type="Proteomes" id="UP000478090"/>
    </source>
</evidence>
<dbReference type="Proteomes" id="UP000478090">
    <property type="component" value="Unassembled WGS sequence"/>
</dbReference>